<dbReference type="STRING" id="662367.SAMN05216167_108166"/>
<evidence type="ECO:0000313" key="2">
    <source>
        <dbReference type="Proteomes" id="UP000198598"/>
    </source>
</evidence>
<dbReference type="OrthoDB" id="962894at2"/>
<accession>A0A1I1WDI6</accession>
<keyword evidence="2" id="KW-1185">Reference proteome</keyword>
<reference evidence="1 2" key="1">
    <citation type="submission" date="2016-10" db="EMBL/GenBank/DDBJ databases">
        <authorList>
            <person name="de Groot N.N."/>
        </authorList>
    </citation>
    <scope>NUCLEOTIDE SEQUENCE [LARGE SCALE GENOMIC DNA]</scope>
    <source>
        <strain evidence="1 2">DSM 26130</strain>
    </source>
</reference>
<evidence type="ECO:0000313" key="1">
    <source>
        <dbReference type="EMBL" id="SFD91150.1"/>
    </source>
</evidence>
<organism evidence="1 2">
    <name type="scientific">Spirosoma endophyticum</name>
    <dbReference type="NCBI Taxonomy" id="662367"/>
    <lineage>
        <taxon>Bacteria</taxon>
        <taxon>Pseudomonadati</taxon>
        <taxon>Bacteroidota</taxon>
        <taxon>Cytophagia</taxon>
        <taxon>Cytophagales</taxon>
        <taxon>Cytophagaceae</taxon>
        <taxon>Spirosoma</taxon>
    </lineage>
</organism>
<dbReference type="EMBL" id="FOLQ01000008">
    <property type="protein sequence ID" value="SFD91150.1"/>
    <property type="molecule type" value="Genomic_DNA"/>
</dbReference>
<sequence length="87" mass="9489">MSIDPQTRHSTTLPELRFSLNLLYVGRLLLGMKSPSLTTDEGIDAFDERIEDVTDELVATELLHEAAILAGDILPEIVPPTATDDVA</sequence>
<proteinExistence type="predicted"/>
<name>A0A1I1WDI6_9BACT</name>
<protein>
    <submittedName>
        <fullName evidence="1">Uncharacterized protein</fullName>
    </submittedName>
</protein>
<gene>
    <name evidence="1" type="ORF">SAMN05216167_108166</name>
</gene>
<dbReference type="Proteomes" id="UP000198598">
    <property type="component" value="Unassembled WGS sequence"/>
</dbReference>
<dbReference type="AlphaFoldDB" id="A0A1I1WDI6"/>
<dbReference type="RefSeq" id="WP_093829558.1">
    <property type="nucleotide sequence ID" value="NZ_FOLQ01000008.1"/>
</dbReference>